<dbReference type="SUPFAM" id="SSF52833">
    <property type="entry name" value="Thioredoxin-like"/>
    <property type="match status" value="1"/>
</dbReference>
<dbReference type="GO" id="GO:0016491">
    <property type="term" value="F:oxidoreductase activity"/>
    <property type="evidence" value="ECO:0007669"/>
    <property type="project" value="InterPro"/>
</dbReference>
<dbReference type="InterPro" id="IPR008969">
    <property type="entry name" value="CarboxyPept-like_regulatory"/>
</dbReference>
<dbReference type="Gene3D" id="3.40.30.10">
    <property type="entry name" value="Glutaredoxin"/>
    <property type="match status" value="1"/>
</dbReference>
<keyword evidence="4" id="KW-1185">Reference proteome</keyword>
<dbReference type="Pfam" id="PF08534">
    <property type="entry name" value="Redoxin"/>
    <property type="match status" value="1"/>
</dbReference>
<name>A0A517PUV3_9PLAN</name>
<evidence type="ECO:0000259" key="2">
    <source>
        <dbReference type="PROSITE" id="PS51352"/>
    </source>
</evidence>
<dbReference type="PANTHER" id="PTHR42852">
    <property type="entry name" value="THIOL:DISULFIDE INTERCHANGE PROTEIN DSBE"/>
    <property type="match status" value="1"/>
</dbReference>
<dbReference type="InterPro" id="IPR013740">
    <property type="entry name" value="Redoxin"/>
</dbReference>
<feature type="compositionally biased region" description="Basic and acidic residues" evidence="1">
    <location>
        <begin position="715"/>
        <end position="730"/>
    </location>
</feature>
<dbReference type="PANTHER" id="PTHR42852:SF13">
    <property type="entry name" value="PROTEIN DIPZ"/>
    <property type="match status" value="1"/>
</dbReference>
<dbReference type="RefSeq" id="WP_145190135.1">
    <property type="nucleotide sequence ID" value="NZ_CP036266.1"/>
</dbReference>
<dbReference type="InterPro" id="IPR036249">
    <property type="entry name" value="Thioredoxin-like_sf"/>
</dbReference>
<dbReference type="CDD" id="cd02966">
    <property type="entry name" value="TlpA_like_family"/>
    <property type="match status" value="1"/>
</dbReference>
<dbReference type="SUPFAM" id="SSF49464">
    <property type="entry name" value="Carboxypeptidase regulatory domain-like"/>
    <property type="match status" value="2"/>
</dbReference>
<organism evidence="3 4">
    <name type="scientific">Gimesia chilikensis</name>
    <dbReference type="NCBI Taxonomy" id="2605989"/>
    <lineage>
        <taxon>Bacteria</taxon>
        <taxon>Pseudomonadati</taxon>
        <taxon>Planctomycetota</taxon>
        <taxon>Planctomycetia</taxon>
        <taxon>Planctomycetales</taxon>
        <taxon>Planctomycetaceae</taxon>
        <taxon>Gimesia</taxon>
    </lineage>
</organism>
<accession>A0A517PUV3</accession>
<dbReference type="PROSITE" id="PS51352">
    <property type="entry name" value="THIOREDOXIN_2"/>
    <property type="match status" value="1"/>
</dbReference>
<dbReference type="Proteomes" id="UP000320421">
    <property type="component" value="Chromosome"/>
</dbReference>
<evidence type="ECO:0000313" key="3">
    <source>
        <dbReference type="EMBL" id="QDT23152.1"/>
    </source>
</evidence>
<dbReference type="EMBL" id="CP036266">
    <property type="protein sequence ID" value="QDT23152.1"/>
    <property type="molecule type" value="Genomic_DNA"/>
</dbReference>
<dbReference type="InterPro" id="IPR013766">
    <property type="entry name" value="Thioredoxin_domain"/>
</dbReference>
<sequence>MSLFRVTGKGSQFISTRSLYSLFAIVFLSLWGSALQSAEPQSIQESSPVQLALKPELGSADKTKQQSEKKRPPQVEILQTIEDGGGYGAELHRVSISGTARTFDGTPLKNATIYVGSAARRMPGGFEMLRGQTRTDETGHYELKDIQLLVNRERPNPIPKPAEGRFEVFGICDGYGFTWHETCYYRPDTRPQGTELGDKNARATENAFYLDEPLIVDLMFDRPALLKGHITDKQGHPLANAKVQLGLIDSQRNPAGWGISSCRFLGNDNQPIKDPFSFSSIRVLPAEFRETHTDAEGFYEFKQLRRDTSYLTRIDPGPTFDPWQSTIVTSPAEKANNKRRGAVGYSGELNREFFAPRNVTVQVVQEQTEQPVAGVLVTARSIGPIRRAGIQARSDSRGNARLQLVPGEYKLITEPQPDQPFYFQSEQFFVKEQHGPVQHTFKLRPAATVILKAVDAQTGQPIPGVRFNYESPDSSDPRPVSTQSVYVDYPKTNSAGEIQAFMTPGQRRFVVAEPLTLAQAEGSRGELIKLPAGEVTTVEFKLSQPQFVDAETFREEVKPNPDSIYPPELQLKWHRQSELLRGSSMRVTAQLMLGRQPGLDTKGLLKDLRALDPYQIPDIDALLKKHGGEIKRGGRTIMTSTGQFHKEERLYEWRKHLYDAQGRLLPDSISFRDGWETLTYDVSNNQASVYRRNFLHIHTPNDFTDWPTLRFQRPAPEDRPRPEVEIEQSGRRTIYTTQTDSESRGQKLTYLQRRVFDRDTGFIFESYLEEPKFDVERVSLAFAPQEQNNGLLLPRFYMSWQRYRGRLNLVQIFEIEKVELFDQLPPDAFAVAIPPGAVFVDSRHLSPEASRTRPGRPYTTTLRGPVTDFAAYLQRHPRHTPKLEQQVHYGRPAPEIKPVSWMTREGVSAPPDTKGKVVLIEFWGTHCGPCISQLPEVRTAARYYADQPFVLIGMHDSHTSVAELQEFAQKEELDFQLAIDRPSTRKGFFGETIRNFNVRGIPSAAVIDQQGNVAYVGHFSEALKTVDRLLKEKK</sequence>
<evidence type="ECO:0000313" key="4">
    <source>
        <dbReference type="Proteomes" id="UP000320421"/>
    </source>
</evidence>
<dbReference type="AlphaFoldDB" id="A0A517PUV3"/>
<reference evidence="3 4" key="1">
    <citation type="submission" date="2019-02" db="EMBL/GenBank/DDBJ databases">
        <title>Deep-cultivation of Planctomycetes and their phenomic and genomic characterization uncovers novel biology.</title>
        <authorList>
            <person name="Wiegand S."/>
            <person name="Jogler M."/>
            <person name="Boedeker C."/>
            <person name="Pinto D."/>
            <person name="Vollmers J."/>
            <person name="Rivas-Marin E."/>
            <person name="Kohn T."/>
            <person name="Peeters S.H."/>
            <person name="Heuer A."/>
            <person name="Rast P."/>
            <person name="Oberbeckmann S."/>
            <person name="Bunk B."/>
            <person name="Jeske O."/>
            <person name="Meyerdierks A."/>
            <person name="Storesund J.E."/>
            <person name="Kallscheuer N."/>
            <person name="Luecker S."/>
            <person name="Lage O.M."/>
            <person name="Pohl T."/>
            <person name="Merkel B.J."/>
            <person name="Hornburger P."/>
            <person name="Mueller R.-W."/>
            <person name="Bruemmer F."/>
            <person name="Labrenz M."/>
            <person name="Spormann A.M."/>
            <person name="Op den Camp H."/>
            <person name="Overmann J."/>
            <person name="Amann R."/>
            <person name="Jetten M.S.M."/>
            <person name="Mascher T."/>
            <person name="Medema M.H."/>
            <person name="Devos D.P."/>
            <person name="Kaster A.-K."/>
            <person name="Ovreas L."/>
            <person name="Rohde M."/>
            <person name="Galperin M.Y."/>
            <person name="Jogler C."/>
        </authorList>
    </citation>
    <scope>NUCLEOTIDE SEQUENCE [LARGE SCALE GENOMIC DNA]</scope>
    <source>
        <strain evidence="3 4">HG66A1</strain>
    </source>
</reference>
<dbReference type="OrthoDB" id="291637at2"/>
<evidence type="ECO:0000256" key="1">
    <source>
        <dbReference type="SAM" id="MobiDB-lite"/>
    </source>
</evidence>
<gene>
    <name evidence="3" type="primary">resA_7</name>
    <name evidence="3" type="ORF">HG66A1_49670</name>
</gene>
<feature type="domain" description="Thioredoxin" evidence="2">
    <location>
        <begin position="887"/>
        <end position="1034"/>
    </location>
</feature>
<dbReference type="InterPro" id="IPR050553">
    <property type="entry name" value="Thioredoxin_ResA/DsbE_sf"/>
</dbReference>
<protein>
    <submittedName>
        <fullName evidence="3">Thiol-disulfide oxidoreductase ResA</fullName>
    </submittedName>
</protein>
<proteinExistence type="predicted"/>
<feature type="region of interest" description="Disordered" evidence="1">
    <location>
        <begin position="712"/>
        <end position="741"/>
    </location>
</feature>